<feature type="region of interest" description="Disordered" evidence="1">
    <location>
        <begin position="37"/>
        <end position="82"/>
    </location>
</feature>
<dbReference type="EMBL" id="JACXYZ010000002">
    <property type="protein sequence ID" value="MBD3925895.1"/>
    <property type="molecule type" value="Genomic_DNA"/>
</dbReference>
<sequence length="347" mass="35846">MSGVGLVRDGTLLYWRSLVTEVDPGLVDRAATALREAPQSGVDGLGAVSPGGPTPATDESDGAGESPTADSSPVVDEPLAADDLDPATAVGAVRRLAGRIGPREATSAAYDRAARWVAGELTRFGYYVERQRVDVPAGESWGVAVPAGRSTNVVATPADFDPSAPHLVVGAHLDTVPQAPGAEDNASGVGVLLAVAEAVAVRRTRLPVVFVAFGAEEPRGPSDDDHHYGSRRYVAKLTPLVRNAVRGMVSLDRVGVGQRVPVGSAGDTDPVQRELLAAARRAGAATVAEDGQRSSDHWSFVRAGLPGARLGSTPYAGYHSAGDVPAVVSPAQLERVGRIVAAWLAPR</sequence>
<dbReference type="SUPFAM" id="SSF53187">
    <property type="entry name" value="Zn-dependent exopeptidases"/>
    <property type="match status" value="1"/>
</dbReference>
<organism evidence="3 4">
    <name type="scientific">Nocardioides cavernae</name>
    <dbReference type="NCBI Taxonomy" id="1921566"/>
    <lineage>
        <taxon>Bacteria</taxon>
        <taxon>Bacillati</taxon>
        <taxon>Actinomycetota</taxon>
        <taxon>Actinomycetes</taxon>
        <taxon>Propionibacteriales</taxon>
        <taxon>Nocardioidaceae</taxon>
        <taxon>Nocardioides</taxon>
    </lineage>
</organism>
<name>A0ABR8NCM1_9ACTN</name>
<dbReference type="PANTHER" id="PTHR12147">
    <property type="entry name" value="METALLOPEPTIDASE M28 FAMILY MEMBER"/>
    <property type="match status" value="1"/>
</dbReference>
<comment type="caution">
    <text evidence="3">The sequence shown here is derived from an EMBL/GenBank/DDBJ whole genome shotgun (WGS) entry which is preliminary data.</text>
</comment>
<evidence type="ECO:0000259" key="2">
    <source>
        <dbReference type="Pfam" id="PF04389"/>
    </source>
</evidence>
<dbReference type="InterPro" id="IPR045175">
    <property type="entry name" value="M28_fam"/>
</dbReference>
<dbReference type="PANTHER" id="PTHR12147:SF26">
    <property type="entry name" value="PEPTIDASE M28 DOMAIN-CONTAINING PROTEIN"/>
    <property type="match status" value="1"/>
</dbReference>
<dbReference type="Gene3D" id="3.40.630.10">
    <property type="entry name" value="Zn peptidases"/>
    <property type="match status" value="1"/>
</dbReference>
<evidence type="ECO:0000256" key="1">
    <source>
        <dbReference type="SAM" id="MobiDB-lite"/>
    </source>
</evidence>
<accession>A0ABR8NCM1</accession>
<dbReference type="Proteomes" id="UP000618818">
    <property type="component" value="Unassembled WGS sequence"/>
</dbReference>
<dbReference type="Pfam" id="PF04389">
    <property type="entry name" value="Peptidase_M28"/>
    <property type="match status" value="1"/>
</dbReference>
<evidence type="ECO:0000313" key="3">
    <source>
        <dbReference type="EMBL" id="MBD3925895.1"/>
    </source>
</evidence>
<dbReference type="InterPro" id="IPR007484">
    <property type="entry name" value="Peptidase_M28"/>
</dbReference>
<proteinExistence type="predicted"/>
<gene>
    <name evidence="3" type="ORF">IEZ26_14775</name>
</gene>
<feature type="domain" description="Peptidase M28" evidence="2">
    <location>
        <begin position="152"/>
        <end position="343"/>
    </location>
</feature>
<evidence type="ECO:0000313" key="4">
    <source>
        <dbReference type="Proteomes" id="UP000618818"/>
    </source>
</evidence>
<protein>
    <submittedName>
        <fullName evidence="3">M28 family peptidase</fullName>
    </submittedName>
</protein>
<keyword evidence="4" id="KW-1185">Reference proteome</keyword>
<reference evidence="3 4" key="1">
    <citation type="submission" date="2020-09" db="EMBL/GenBank/DDBJ databases">
        <title>novel species in genus Nocardioides.</title>
        <authorList>
            <person name="Zhang G."/>
        </authorList>
    </citation>
    <scope>NUCLEOTIDE SEQUENCE [LARGE SCALE GENOMIC DNA]</scope>
    <source>
        <strain evidence="3 4">KCTC 39551</strain>
    </source>
</reference>